<dbReference type="AlphaFoldDB" id="A0AAD5YJ72"/>
<protein>
    <submittedName>
        <fullName evidence="3">Uncharacterized protein</fullName>
    </submittedName>
</protein>
<gene>
    <name evidence="3" type="ORF">NLI96_g5362</name>
</gene>
<dbReference type="Proteomes" id="UP001212997">
    <property type="component" value="Unassembled WGS sequence"/>
</dbReference>
<feature type="chain" id="PRO_5042232242" evidence="2">
    <location>
        <begin position="24"/>
        <end position="162"/>
    </location>
</feature>
<evidence type="ECO:0000256" key="2">
    <source>
        <dbReference type="SAM" id="SignalP"/>
    </source>
</evidence>
<evidence type="ECO:0000313" key="3">
    <source>
        <dbReference type="EMBL" id="KAJ3484832.1"/>
    </source>
</evidence>
<feature type="compositionally biased region" description="Low complexity" evidence="1">
    <location>
        <begin position="45"/>
        <end position="60"/>
    </location>
</feature>
<evidence type="ECO:0000256" key="1">
    <source>
        <dbReference type="SAM" id="MobiDB-lite"/>
    </source>
</evidence>
<evidence type="ECO:0000313" key="4">
    <source>
        <dbReference type="Proteomes" id="UP001212997"/>
    </source>
</evidence>
<name>A0AAD5YJ72_9APHY</name>
<accession>A0AAD5YJ72</accession>
<sequence>MRSPIITFSFVAAAVVGPTFVTAAPISPGGPGADLLAHAPAVPGAPTTPQAPSTPQTPSTHRTQPGTPAMNPIARRQLDLPSTLQTIGSEDDVEDKEKGGPEDPEEIPQERRETNFKEGRGKPGHSVDDNTSEEPPSDGHRYQGPGGSTGGGIPAKGEVQAS</sequence>
<feature type="compositionally biased region" description="Basic and acidic residues" evidence="1">
    <location>
        <begin position="108"/>
        <end position="128"/>
    </location>
</feature>
<keyword evidence="2" id="KW-0732">Signal</keyword>
<keyword evidence="4" id="KW-1185">Reference proteome</keyword>
<comment type="caution">
    <text evidence="3">The sequence shown here is derived from an EMBL/GenBank/DDBJ whole genome shotgun (WGS) entry which is preliminary data.</text>
</comment>
<proteinExistence type="predicted"/>
<reference evidence="3" key="1">
    <citation type="submission" date="2022-07" db="EMBL/GenBank/DDBJ databases">
        <title>Genome Sequence of Physisporinus lineatus.</title>
        <authorList>
            <person name="Buettner E."/>
        </authorList>
    </citation>
    <scope>NUCLEOTIDE SEQUENCE</scope>
    <source>
        <strain evidence="3">VT162</strain>
    </source>
</reference>
<feature type="compositionally biased region" description="Gly residues" evidence="1">
    <location>
        <begin position="144"/>
        <end position="154"/>
    </location>
</feature>
<feature type="region of interest" description="Disordered" evidence="1">
    <location>
        <begin position="28"/>
        <end position="162"/>
    </location>
</feature>
<feature type="signal peptide" evidence="2">
    <location>
        <begin position="1"/>
        <end position="23"/>
    </location>
</feature>
<organism evidence="3 4">
    <name type="scientific">Meripilus lineatus</name>
    <dbReference type="NCBI Taxonomy" id="2056292"/>
    <lineage>
        <taxon>Eukaryota</taxon>
        <taxon>Fungi</taxon>
        <taxon>Dikarya</taxon>
        <taxon>Basidiomycota</taxon>
        <taxon>Agaricomycotina</taxon>
        <taxon>Agaricomycetes</taxon>
        <taxon>Polyporales</taxon>
        <taxon>Meripilaceae</taxon>
        <taxon>Meripilus</taxon>
    </lineage>
</organism>
<dbReference type="EMBL" id="JANAWD010000174">
    <property type="protein sequence ID" value="KAJ3484832.1"/>
    <property type="molecule type" value="Genomic_DNA"/>
</dbReference>